<gene>
    <name evidence="1" type="ordered locus">VIBHAR_04845</name>
</gene>
<dbReference type="KEGG" id="vha:VIBHAR_04845"/>
<reference evidence="1 2" key="1">
    <citation type="submission" date="2007-08" db="EMBL/GenBank/DDBJ databases">
        <authorList>
            <consortium name="The Vibrio harveyi Genome Sequencing Project"/>
            <person name="Bassler B."/>
            <person name="Clifton S.W."/>
            <person name="Fulton L."/>
            <person name="Delehaunty K."/>
            <person name="Fronick C."/>
            <person name="Harrison M."/>
            <person name="Markivic C."/>
            <person name="Fulton R."/>
            <person name="Tin-Wollam A.-M."/>
            <person name="Shah N."/>
            <person name="Pepin K."/>
            <person name="Nash W."/>
            <person name="Thiruvilangam P."/>
            <person name="Bhonagiri V."/>
            <person name="Waters C."/>
            <person name="Tu K.C."/>
            <person name="Irgon J."/>
            <person name="Wilson R.K."/>
        </authorList>
    </citation>
    <scope>NUCLEOTIDE SEQUENCE [LARGE SCALE GENOMIC DNA]</scope>
    <source>
        <strain evidence="2">ATCC BAA-1116 / BB120</strain>
    </source>
</reference>
<sequence>MIAYQNISGEVASFNKPKQADKRDWTTKTLKYKNRQMV</sequence>
<evidence type="ECO:0000313" key="1">
    <source>
        <dbReference type="EMBL" id="ABU72754.1"/>
    </source>
</evidence>
<protein>
    <submittedName>
        <fullName evidence="1">Uncharacterized protein</fullName>
    </submittedName>
</protein>
<organism evidence="1 2">
    <name type="scientific">Vibrio campbellii (strain ATCC BAA-1116)</name>
    <dbReference type="NCBI Taxonomy" id="2902295"/>
    <lineage>
        <taxon>Bacteria</taxon>
        <taxon>Pseudomonadati</taxon>
        <taxon>Pseudomonadota</taxon>
        <taxon>Gammaproteobacteria</taxon>
        <taxon>Vibrionales</taxon>
        <taxon>Vibrionaceae</taxon>
        <taxon>Vibrio</taxon>
    </lineage>
</organism>
<dbReference type="EMBL" id="CP000790">
    <property type="protein sequence ID" value="ABU72754.1"/>
    <property type="molecule type" value="Genomic_DNA"/>
</dbReference>
<name>A7N5P9_VIBC1</name>
<dbReference type="PATRIC" id="fig|338187.25.peg.5342"/>
<evidence type="ECO:0000313" key="2">
    <source>
        <dbReference type="Proteomes" id="UP000008152"/>
    </source>
</evidence>
<proteinExistence type="predicted"/>
<dbReference type="AlphaFoldDB" id="A7N5P9"/>
<dbReference type="Proteomes" id="UP000008152">
    <property type="component" value="Chromosome II"/>
</dbReference>
<accession>A7N5P9</accession>